<keyword evidence="4" id="KW-1185">Reference proteome</keyword>
<evidence type="ECO:0000313" key="4">
    <source>
        <dbReference type="Proteomes" id="UP000051086"/>
    </source>
</evidence>
<evidence type="ECO:0000313" key="2">
    <source>
        <dbReference type="EMBL" id="CUH66586.1"/>
    </source>
</evidence>
<dbReference type="PROSITE" id="PS00330">
    <property type="entry name" value="HEMOLYSIN_CALCIUM"/>
    <property type="match status" value="1"/>
</dbReference>
<proteinExistence type="predicted"/>
<evidence type="ECO:0000313" key="5">
    <source>
        <dbReference type="Proteomes" id="UP000051887"/>
    </source>
</evidence>
<dbReference type="InterPro" id="IPR001343">
    <property type="entry name" value="Hemolysn_Ca-bd"/>
</dbReference>
<feature type="chain" id="PRO_5009790943" description="Calcium-binding protein" evidence="1">
    <location>
        <begin position="28"/>
        <end position="956"/>
    </location>
</feature>
<dbReference type="RefSeq" id="WP_058242598.1">
    <property type="nucleotide sequence ID" value="NZ_CYSB01000026.1"/>
</dbReference>
<dbReference type="GO" id="GO:0005509">
    <property type="term" value="F:calcium ion binding"/>
    <property type="evidence" value="ECO:0007669"/>
    <property type="project" value="InterPro"/>
</dbReference>
<evidence type="ECO:0008006" key="6">
    <source>
        <dbReference type="Google" id="ProtNLM"/>
    </source>
</evidence>
<dbReference type="Proteomes" id="UP000051887">
    <property type="component" value="Unassembled WGS sequence"/>
</dbReference>
<reference evidence="3 5" key="1">
    <citation type="submission" date="2015-09" db="EMBL/GenBank/DDBJ databases">
        <authorList>
            <consortium name="Swine Surveillance"/>
        </authorList>
    </citation>
    <scope>NUCLEOTIDE SEQUENCE [LARGE SCALE GENOMIC DNA]</scope>
    <source>
        <strain evidence="3 5">5120</strain>
    </source>
</reference>
<keyword evidence="1" id="KW-0732">Signal</keyword>
<dbReference type="Pfam" id="PF00353">
    <property type="entry name" value="HemolysinCabind"/>
    <property type="match status" value="1"/>
</dbReference>
<dbReference type="InterPro" id="IPR011049">
    <property type="entry name" value="Serralysin-like_metalloprot_C"/>
</dbReference>
<dbReference type="Proteomes" id="UP000051086">
    <property type="component" value="Unassembled WGS sequence"/>
</dbReference>
<dbReference type="Gene3D" id="2.150.10.10">
    <property type="entry name" value="Serralysin-like metalloprotease, C-terminal"/>
    <property type="match status" value="1"/>
</dbReference>
<feature type="signal peptide" evidence="1">
    <location>
        <begin position="1"/>
        <end position="27"/>
    </location>
</feature>
<dbReference type="EMBL" id="CYSB01000026">
    <property type="protein sequence ID" value="CUH66586.1"/>
    <property type="molecule type" value="Genomic_DNA"/>
</dbReference>
<evidence type="ECO:0000256" key="1">
    <source>
        <dbReference type="SAM" id="SignalP"/>
    </source>
</evidence>
<organism evidence="3 5">
    <name type="scientific">Thalassovita autumnalis</name>
    <dbReference type="NCBI Taxonomy" id="2072972"/>
    <lineage>
        <taxon>Bacteria</taxon>
        <taxon>Pseudomonadati</taxon>
        <taxon>Pseudomonadota</taxon>
        <taxon>Alphaproteobacteria</taxon>
        <taxon>Rhodobacterales</taxon>
        <taxon>Roseobacteraceae</taxon>
        <taxon>Thalassovita</taxon>
    </lineage>
</organism>
<dbReference type="SUPFAM" id="SSF51120">
    <property type="entry name" value="beta-Roll"/>
    <property type="match status" value="1"/>
</dbReference>
<evidence type="ECO:0000313" key="3">
    <source>
        <dbReference type="EMBL" id="CUH71279.1"/>
    </source>
</evidence>
<gene>
    <name evidence="2" type="ORF">TL5118_01832</name>
    <name evidence="3" type="ORF">TL5120_01065</name>
</gene>
<protein>
    <recommendedName>
        <fullName evidence="6">Calcium-binding protein</fullName>
    </recommendedName>
</protein>
<dbReference type="AlphaFoldDB" id="A0A0N7LX95"/>
<accession>A0A0N7LX95</accession>
<sequence length="956" mass="106328">MFSPARTALSLILAFILALMLPTPSNAQQARAEATLKAYFFGNSLMHHLEGLPQTSTPYWLNKIAEARGGRLQADGTWGFLRNFAGQLPPEPNWQIGGVRGVWSERLGSFADAGVNTVVLNPANFIQYQPPSALYDSNNPNRDSPVTATLKVFDWVREGVPAAAEQPRFFIYEGWADMVGYSRSFPPSKSELNQYLADNQTGYHDWYEDYVTALQRARPNLQVTLLPVASTLPEILALPALEGLTATDLFSDDAPHGTATVYFLAAFISYSALFQDDLPAQMLLPDSIHPLVRQNYGQIAEALWDSRAKTLRPPSTQRRDQARDSAPPAVPALAMGLNGISDWSTQMPFIDVMKSARPWVGHLPDQWGGMSFDTLRAEGHLSDEGWPLRIPKGVEQLETFILADLPSDARDTAGRYRLTYRGKGNITLLGRAQDIRARTGEIWFNFTPGEGLVAVTLRDTDPKDPIRDIQVIHERHLPFWEMGAVFNPDWLRQIEDMRVLRFMDWMATNHSPISQWDQRPLPTDYTYAWRGVPIEVMLQLANQVGADPWLNMPHMADDGYVRRFAEMVQRDLDPGLKAYVEYSNEVWNHIFTQAKYATEQAAARWRGASGNTDGWMQWAGVRAAEVADIWAEVFGAEAETRLTRVIAVHTGWPGLEEAALEAPLFMREARGNIRPGDRFDAYAVTGYFGYELGADPQAAKVLDWLKISESEALKRSYKWLQSGEVKRLTQEVFPYHAGVARSYGMDLIMYEGGTHIVGHEGWVNDEALTAFFIKLNYSQEMAALYADVLQGWQDAGGTLFNAFVDVAAASKWGSWGGLRHLSDNNPRWAVIQRANTSLSTDWESRDPQAFRRGIARAGGDADNLLEGTALRDVLVGADGDDWLISRGGADALHGGAGVDTAVLRGAATDYQFSWASSPVGDFLIADGPEGEVTMRGIEQLEFSAAPGQLYRVSPRQ</sequence>
<dbReference type="EMBL" id="CYSC01000017">
    <property type="protein sequence ID" value="CUH71279.1"/>
    <property type="molecule type" value="Genomic_DNA"/>
</dbReference>
<reference evidence="2 4" key="2">
    <citation type="submission" date="2015-09" db="EMBL/GenBank/DDBJ databases">
        <authorList>
            <person name="Rodrigo-Torres L."/>
            <person name="Arahal D.R."/>
        </authorList>
    </citation>
    <scope>NUCLEOTIDE SEQUENCE [LARGE SCALE GENOMIC DNA]</scope>
    <source>
        <strain evidence="2 4">CECT 5118</strain>
    </source>
</reference>
<dbReference type="InterPro" id="IPR018511">
    <property type="entry name" value="Hemolysin-typ_Ca-bd_CS"/>
</dbReference>
<name>A0A0N7LX95_9RHOB</name>